<protein>
    <recommendedName>
        <fullName evidence="4">Protection of telomeres protein 1</fullName>
    </recommendedName>
</protein>
<dbReference type="SUPFAM" id="SSF50249">
    <property type="entry name" value="Nucleic acid-binding proteins"/>
    <property type="match status" value="2"/>
</dbReference>
<keyword evidence="5" id="KW-0158">Chromosome</keyword>
<accession>A0AAV2KVA1</accession>
<dbReference type="Pfam" id="PF16686">
    <property type="entry name" value="POT1PC"/>
    <property type="match status" value="1"/>
</dbReference>
<dbReference type="PANTHER" id="PTHR14513">
    <property type="entry name" value="PROTECTION OF TELOMERES 1"/>
    <property type="match status" value="1"/>
</dbReference>
<dbReference type="Pfam" id="PF21375">
    <property type="entry name" value="POT1_C_insert"/>
    <property type="match status" value="1"/>
</dbReference>
<evidence type="ECO:0000256" key="3">
    <source>
        <dbReference type="ARBA" id="ARBA00008442"/>
    </source>
</evidence>
<dbReference type="GO" id="GO:0098505">
    <property type="term" value="F:G-rich strand telomeric DNA binding"/>
    <property type="evidence" value="ECO:0007669"/>
    <property type="project" value="TreeGrafter"/>
</dbReference>
<dbReference type="FunFam" id="2.40.50.140:FF:000119">
    <property type="entry name" value="Protection of telomeres 1 homolog"/>
    <property type="match status" value="1"/>
</dbReference>
<dbReference type="CDD" id="cd04497">
    <property type="entry name" value="hPOT1_OB1_like"/>
    <property type="match status" value="1"/>
</dbReference>
<keyword evidence="6" id="KW-0779">Telomere</keyword>
<dbReference type="Proteomes" id="UP001497482">
    <property type="component" value="Chromosome 2"/>
</dbReference>
<dbReference type="InterPro" id="IPR032042">
    <property type="entry name" value="POT1PC"/>
</dbReference>
<evidence type="ECO:0000313" key="12">
    <source>
        <dbReference type="Proteomes" id="UP001497482"/>
    </source>
</evidence>
<evidence type="ECO:0000256" key="9">
    <source>
        <dbReference type="SAM" id="MobiDB-lite"/>
    </source>
</evidence>
<dbReference type="GO" id="GO:0016233">
    <property type="term" value="P:telomere capping"/>
    <property type="evidence" value="ECO:0007669"/>
    <property type="project" value="TreeGrafter"/>
</dbReference>
<evidence type="ECO:0000256" key="7">
    <source>
        <dbReference type="ARBA" id="ARBA00023125"/>
    </source>
</evidence>
<proteinExistence type="inferred from homology"/>
<comment type="similarity">
    <text evidence="3">Belongs to the telombin family.</text>
</comment>
<organism evidence="11 12">
    <name type="scientific">Knipowitschia caucasica</name>
    <name type="common">Caucasian dwarf goby</name>
    <name type="synonym">Pomatoschistus caucasicus</name>
    <dbReference type="NCBI Taxonomy" id="637954"/>
    <lineage>
        <taxon>Eukaryota</taxon>
        <taxon>Metazoa</taxon>
        <taxon>Chordata</taxon>
        <taxon>Craniata</taxon>
        <taxon>Vertebrata</taxon>
        <taxon>Euteleostomi</taxon>
        <taxon>Actinopterygii</taxon>
        <taxon>Neopterygii</taxon>
        <taxon>Teleostei</taxon>
        <taxon>Neoteleostei</taxon>
        <taxon>Acanthomorphata</taxon>
        <taxon>Gobiaria</taxon>
        <taxon>Gobiiformes</taxon>
        <taxon>Gobioidei</taxon>
        <taxon>Gobiidae</taxon>
        <taxon>Gobiinae</taxon>
        <taxon>Knipowitschia</taxon>
    </lineage>
</organism>
<evidence type="ECO:0000256" key="8">
    <source>
        <dbReference type="ARBA" id="ARBA00023242"/>
    </source>
</evidence>
<evidence type="ECO:0000256" key="2">
    <source>
        <dbReference type="ARBA" id="ARBA00004574"/>
    </source>
</evidence>
<evidence type="ECO:0000256" key="5">
    <source>
        <dbReference type="ARBA" id="ARBA00022454"/>
    </source>
</evidence>
<dbReference type="InterPro" id="IPR048953">
    <property type="entry name" value="POT1_C_insert"/>
</dbReference>
<comment type="subcellular location">
    <subcellularLocation>
        <location evidence="2">Chromosome</location>
        <location evidence="2">Telomere</location>
    </subcellularLocation>
    <subcellularLocation>
        <location evidence="1">Nucleus</location>
    </subcellularLocation>
</comment>
<dbReference type="Pfam" id="PF02765">
    <property type="entry name" value="POT1"/>
    <property type="match status" value="1"/>
</dbReference>
<dbReference type="CDD" id="cd04498">
    <property type="entry name" value="hPOT1_OB2"/>
    <property type="match status" value="1"/>
</dbReference>
<evidence type="ECO:0000256" key="1">
    <source>
        <dbReference type="ARBA" id="ARBA00004123"/>
    </source>
</evidence>
<keyword evidence="12" id="KW-1185">Reference proteome</keyword>
<dbReference type="EMBL" id="OZ035824">
    <property type="protein sequence ID" value="CAL1591975.1"/>
    <property type="molecule type" value="Genomic_DNA"/>
</dbReference>
<feature type="region of interest" description="Disordered" evidence="9">
    <location>
        <begin position="177"/>
        <end position="213"/>
    </location>
</feature>
<reference evidence="11 12" key="1">
    <citation type="submission" date="2024-04" db="EMBL/GenBank/DDBJ databases">
        <authorList>
            <person name="Waldvogel A.-M."/>
            <person name="Schoenle A."/>
        </authorList>
    </citation>
    <scope>NUCLEOTIDE SEQUENCE [LARGE SCALE GENOMIC DNA]</scope>
</reference>
<sequence length="845" mass="92516">MPRRESVVLSPLLLTAGVTIMNESCEGISTTTSTSRGFGIMPLCVLSQSSPMPAHLTRTSISAICTGSDWTNVFVKGRVLHKDALLPLDDDDFILKAVIQDVESSPYAAQDVSIQMLLMGSLAKDFSTTVKLGDVVGASGFTVSKSSTVKKNRHPCTLLLSGESACIYVGSPEANPEVTRMSPKASTATDHPESEVESVVTRKRAPRSTQQAANAKKTKYVYTPLDQLKVGERVNVYGVVVFFKHPFMSNGTDYCSSIKITDKSNLKIGCNIFLANMEEHPQIFQVGDIIRLHRVKVNSFNAVSLINTFGFSAVTFDGKEGEPVEPRTSSQTFHFDADDERMVEELRAWSSSQALIPPTPSMTLSMVQPRTYFDLNCQLLAKAPIDSSCTLLRVWDGTKCPHTLQKVQVEPGTTEGPSSFSAERENVIANVLVYDNHVEVASQLKPGDFLRIYNVRSLPGSSKVPGLTETEPLELDHLVFHLHGGTTYGRGIRVLPQNCPTVLQLQRAIAGFIEDENDSVMMEVWGTPPESLGPEFLNTDSITERTCRHDTGPVSLSEVQRSAPGQVHHVRVQLKSYQPQRLHQCLKLFCPKCSTIQDVPNEEQVSAVFSAASQDREVCAAPPWSLSGEVQLPSQSPGPSSSSSSSSFLRAYFSSQFMSGNRNKQLLFLQGAGLEQVKTLASSYLNIVPVRSSGGQLALLDLSVPVLFRGRRKYYGCKNCSNPAVREPNVEGVEVISEKLLAEALGVELLHYMLLLKLELQDPSGSLDVLLWRDAELFFNVSAADAASNQAAQDHIRQTMESLCPAEGSTARRPWLDMCLVSYQDKVYQTCHTTVSTTAPEPDPA</sequence>
<evidence type="ECO:0000259" key="10">
    <source>
        <dbReference type="SMART" id="SM00976"/>
    </source>
</evidence>
<evidence type="ECO:0000256" key="6">
    <source>
        <dbReference type="ARBA" id="ARBA00022895"/>
    </source>
</evidence>
<name>A0AAV2KVA1_KNICA</name>
<dbReference type="InterPro" id="IPR028389">
    <property type="entry name" value="POT1"/>
</dbReference>
<dbReference type="SMART" id="SM00976">
    <property type="entry name" value="Telo_bind"/>
    <property type="match status" value="1"/>
</dbReference>
<dbReference type="PANTHER" id="PTHR14513:SF0">
    <property type="entry name" value="PROTECTION OF TELOMERES PROTEIN 1"/>
    <property type="match status" value="1"/>
</dbReference>
<dbReference type="GO" id="GO:0000783">
    <property type="term" value="C:nuclear telomere cap complex"/>
    <property type="evidence" value="ECO:0007669"/>
    <property type="project" value="TreeGrafter"/>
</dbReference>
<keyword evidence="7" id="KW-0238">DNA-binding</keyword>
<dbReference type="GO" id="GO:0010521">
    <property type="term" value="F:telomerase inhibitor activity"/>
    <property type="evidence" value="ECO:0007669"/>
    <property type="project" value="TreeGrafter"/>
</dbReference>
<gene>
    <name evidence="11" type="ORF">KC01_LOCUS21299</name>
</gene>
<evidence type="ECO:0000313" key="11">
    <source>
        <dbReference type="EMBL" id="CAL1591975.1"/>
    </source>
</evidence>
<feature type="domain" description="Telomeric single stranded DNA binding POT1/Cdc13" evidence="10">
    <location>
        <begin position="222"/>
        <end position="351"/>
    </location>
</feature>
<dbReference type="AlphaFoldDB" id="A0AAV2KVA1"/>
<keyword evidence="8" id="KW-0539">Nucleus</keyword>
<dbReference type="Gene3D" id="2.40.50.140">
    <property type="entry name" value="Nucleic acid-binding proteins"/>
    <property type="match status" value="2"/>
</dbReference>
<dbReference type="GO" id="GO:0032210">
    <property type="term" value="P:regulation of telomere maintenance via telomerase"/>
    <property type="evidence" value="ECO:0007669"/>
    <property type="project" value="TreeGrafter"/>
</dbReference>
<dbReference type="InterPro" id="IPR012340">
    <property type="entry name" value="NA-bd_OB-fold"/>
</dbReference>
<dbReference type="InterPro" id="IPR011564">
    <property type="entry name" value="Telomer_end-bd_POT1/Cdc13"/>
</dbReference>
<evidence type="ECO:0000256" key="4">
    <source>
        <dbReference type="ARBA" id="ARBA00015253"/>
    </source>
</evidence>